<evidence type="ECO:0000313" key="5">
    <source>
        <dbReference type="EMBL" id="OAB48957.1"/>
    </source>
</evidence>
<dbReference type="Gene3D" id="3.40.50.200">
    <property type="entry name" value="Peptidase S8/S53 domain"/>
    <property type="match status" value="1"/>
</dbReference>
<dbReference type="InterPro" id="IPR036852">
    <property type="entry name" value="Peptidase_S8/S53_dom_sf"/>
</dbReference>
<reference evidence="5 6" key="1">
    <citation type="submission" date="2016-03" db="EMBL/GenBank/DDBJ databases">
        <title>Genome sequence of Mycoplasma gallinarum strain Mgn_IPT.</title>
        <authorList>
            <person name="Yacoub E."/>
            <person name="Sirand-Pugnet P."/>
            <person name="Barre A."/>
            <person name="Maurier F."/>
            <person name="Blanchard A."/>
            <person name="Ben Abdelmoumen B.M."/>
        </authorList>
    </citation>
    <scope>NUCLEOTIDE SEQUENCE [LARGE SCALE GENOMIC DNA]</scope>
    <source>
        <strain evidence="5 6">Mgn_IPT</strain>
    </source>
</reference>
<gene>
    <name evidence="5" type="ORF">MGALLINA_02890</name>
</gene>
<feature type="domain" description="Peptidase S8/S53" evidence="4">
    <location>
        <begin position="368"/>
        <end position="548"/>
    </location>
</feature>
<dbReference type="PATRIC" id="fig|29557.3.peg.271"/>
<evidence type="ECO:0000256" key="2">
    <source>
        <dbReference type="ARBA" id="ARBA00022801"/>
    </source>
</evidence>
<comment type="caution">
    <text evidence="5">The sequence shown here is derived from an EMBL/GenBank/DDBJ whole genome shotgun (WGS) entry which is preliminary data.</text>
</comment>
<dbReference type="GO" id="GO:0006508">
    <property type="term" value="P:proteolysis"/>
    <property type="evidence" value="ECO:0007669"/>
    <property type="project" value="UniProtKB-KW"/>
</dbReference>
<dbReference type="GO" id="GO:0004252">
    <property type="term" value="F:serine-type endopeptidase activity"/>
    <property type="evidence" value="ECO:0007669"/>
    <property type="project" value="InterPro"/>
</dbReference>
<evidence type="ECO:0000259" key="4">
    <source>
        <dbReference type="Pfam" id="PF00082"/>
    </source>
</evidence>
<dbReference type="OrthoDB" id="399915at2"/>
<evidence type="ECO:0000256" key="1">
    <source>
        <dbReference type="ARBA" id="ARBA00022670"/>
    </source>
</evidence>
<accession>A0A168RGA8</accession>
<dbReference type="InterPro" id="IPR000209">
    <property type="entry name" value="Peptidase_S8/S53_dom"/>
</dbReference>
<name>A0A168RGA8_9BACT</name>
<proteinExistence type="predicted"/>
<dbReference type="PROSITE" id="PS00138">
    <property type="entry name" value="SUBTILASE_SER"/>
    <property type="match status" value="1"/>
</dbReference>
<dbReference type="InterPro" id="IPR023828">
    <property type="entry name" value="Peptidase_S8_Ser-AS"/>
</dbReference>
<evidence type="ECO:0000256" key="3">
    <source>
        <dbReference type="ARBA" id="ARBA00022825"/>
    </source>
</evidence>
<dbReference type="AlphaFoldDB" id="A0A168RGA8"/>
<dbReference type="Pfam" id="PF00082">
    <property type="entry name" value="Peptidase_S8"/>
    <property type="match status" value="1"/>
</dbReference>
<evidence type="ECO:0000313" key="6">
    <source>
        <dbReference type="Proteomes" id="UP000076983"/>
    </source>
</evidence>
<protein>
    <recommendedName>
        <fullName evidence="4">Peptidase S8/S53 domain-containing protein</fullName>
    </recommendedName>
</protein>
<keyword evidence="6" id="KW-1185">Reference proteome</keyword>
<dbReference type="EMBL" id="LVLH01000028">
    <property type="protein sequence ID" value="OAB48957.1"/>
    <property type="molecule type" value="Genomic_DNA"/>
</dbReference>
<keyword evidence="2" id="KW-0378">Hydrolase</keyword>
<organism evidence="5 6">
    <name type="scientific">Mycoplasmopsis gallinarum</name>
    <dbReference type="NCBI Taxonomy" id="29557"/>
    <lineage>
        <taxon>Bacteria</taxon>
        <taxon>Bacillati</taxon>
        <taxon>Mycoplasmatota</taxon>
        <taxon>Mycoplasmoidales</taxon>
        <taxon>Metamycoplasmataceae</taxon>
        <taxon>Mycoplasmopsis</taxon>
    </lineage>
</organism>
<dbReference type="SUPFAM" id="SSF52743">
    <property type="entry name" value="Subtilisin-like"/>
    <property type="match status" value="1"/>
</dbReference>
<dbReference type="RefSeq" id="WP_063626080.1">
    <property type="nucleotide sequence ID" value="NZ_LVLH01000028.1"/>
</dbReference>
<sequence length="802" mass="93869">MKLKSLLLNSIIPTITFSLSINTTNNTTNNLFDEFANELKNNSKELEDIYELYYKQIEVQEYRNKQINAPKIGILDSFYVDPRLFLNKNTKATLHFIIPPKKNQDEYKIQDSNIFLKNNKYMLDKNLERETKNLGSALHATMAANILSGNAGISKNSSIYSGIWELSAKDLREKLEIFRKNDVNIINMSYGYNSIVVRALDNFIKETFSTKAKKTYQKIESFEMDQQSFSELLSLFENHKWINEFFSFVNSNFDDSFPKKQIIKMFFGLVSCLYDSYNNKPTNFIKFFYAFFDSEGDGPEFWMEYLGKKINKINGFDFELENYVHFFNSLFLYFEYRIQKHIMNNYDNEKKYHMQYGEKYKYYQIYGEEKSTYNEIAAVIDEYARNYNMKINISAGNEEFELFIFRHIKNYNKKLKSFYKYINNPIDFEMNYYGLDETNVNSASSRNAIFIGSTRRTQKDESSIFSVQGAETKDDFPFFSMPGELNMTLDNSGFEDDLTNKQIEIIKKWKHNMLFNLVFTNLSGTSFSAPMFSGFLALAESINPKIKKIPLPLLKELLVLSTKRTIPFYSFDFTNLINDAEANVLHKNNFYAILGAGVPKMTQFLNLLKSEEPLDINIKLNLNIDEVPYFNLGYRKSIANYIKSGKFIFDEKTIDILIEQYLESNKDIDIPIINEWSKKSDGKDSRFLISWNSLTDLGDFYSIVGPSYFSPGDKINLCDRYNDYVNIFNLYAININNNISSRDRLSSEGINTTTEMIRFSSFPSQNKNIFIRIKNTDDEYLRREKAKLISKTLRNGIYFAHD</sequence>
<keyword evidence="3" id="KW-0720">Serine protease</keyword>
<dbReference type="Proteomes" id="UP000076983">
    <property type="component" value="Unassembled WGS sequence"/>
</dbReference>
<keyword evidence="1" id="KW-0645">Protease</keyword>